<dbReference type="InterPro" id="IPR001830">
    <property type="entry name" value="Glyco_trans_20"/>
</dbReference>
<dbReference type="Pfam" id="PF00982">
    <property type="entry name" value="Glyco_transf_20"/>
    <property type="match status" value="1"/>
</dbReference>
<dbReference type="PANTHER" id="PTHR10788">
    <property type="entry name" value="TREHALOSE-6-PHOSPHATE SYNTHASE"/>
    <property type="match status" value="1"/>
</dbReference>
<dbReference type="SUPFAM" id="SSF53756">
    <property type="entry name" value="UDP-Glycosyltransferase/glycogen phosphorylase"/>
    <property type="match status" value="1"/>
</dbReference>
<dbReference type="GO" id="GO:0003825">
    <property type="term" value="F:alpha,alpha-trehalose-phosphate synthase (UDP-forming) activity"/>
    <property type="evidence" value="ECO:0007669"/>
    <property type="project" value="TreeGrafter"/>
</dbReference>
<evidence type="ECO:0000313" key="3">
    <source>
        <dbReference type="Proteomes" id="UP000533476"/>
    </source>
</evidence>
<keyword evidence="3" id="KW-1185">Reference proteome</keyword>
<dbReference type="AlphaFoldDB" id="A0A7Y0L5L8"/>
<protein>
    <submittedName>
        <fullName evidence="2">Trehalose-6-phosphate synthase</fullName>
    </submittedName>
</protein>
<dbReference type="Proteomes" id="UP000533476">
    <property type="component" value="Unassembled WGS sequence"/>
</dbReference>
<organism evidence="2 3">
    <name type="scientific">Sulfobacillus harzensis</name>
    <dbReference type="NCBI Taxonomy" id="2729629"/>
    <lineage>
        <taxon>Bacteria</taxon>
        <taxon>Bacillati</taxon>
        <taxon>Bacillota</taxon>
        <taxon>Clostridia</taxon>
        <taxon>Eubacteriales</taxon>
        <taxon>Clostridiales Family XVII. Incertae Sedis</taxon>
        <taxon>Sulfobacillus</taxon>
    </lineage>
</organism>
<dbReference type="GO" id="GO:0005992">
    <property type="term" value="P:trehalose biosynthetic process"/>
    <property type="evidence" value="ECO:0007669"/>
    <property type="project" value="InterPro"/>
</dbReference>
<name>A0A7Y0L5L8_9FIRM</name>
<evidence type="ECO:0000256" key="1">
    <source>
        <dbReference type="ARBA" id="ARBA00008799"/>
    </source>
</evidence>
<proteinExistence type="inferred from homology"/>
<evidence type="ECO:0000313" key="2">
    <source>
        <dbReference type="EMBL" id="NMP23473.1"/>
    </source>
</evidence>
<gene>
    <name evidence="2" type="ORF">HIJ39_14090</name>
</gene>
<accession>A0A7Y0L5L8</accession>
<sequence length="483" mass="55155">MGTVPTSRPLVIVTNREPYVDEKTKHGIRVVQKAGGVVSALDPMLREVGGDWVAWGSGSADRMTAPGGVRPVPPKNPRYRLHRIYLSPDEVSGFYNRYSNQGLWPLCHMLIERVQFSRQAYSVYRAVNAKFARKVARESQQRSLVFSHDYQLALFPSLLRQLRPDLAIAHFWHIPWPAFTVYRRCPQYQEILRGLMGADVLGFQTSDDVDAFLTAVSRTFRHVQVDRDNSRIHWQGRAIEVRAFPISVDIEAIEELVQTPRITRLADGIRHRFAQNGNFLGVSVDRADYTKGIIPRLEALQEFFSRYPHRRGQVNFLQVVVPTRSEVQAYRTLYRQVEDMTRRINEEFGQEGWMPVTTIRRSLDRPRVMALFRAADFAIISSLFDGMNLVAKEFVSAQVDKKGVLLLSESTGAAQELESAIHINPWDPEGCAASLEEALSLSPEERQGRMNAMRRQIHQHTLYDWVTAILTTLDSVTESYVQS</sequence>
<reference evidence="2 3" key="1">
    <citation type="submission" date="2020-04" db="EMBL/GenBank/DDBJ databases">
        <authorList>
            <person name="Zhang R."/>
            <person name="Schippers A."/>
        </authorList>
    </citation>
    <scope>NUCLEOTIDE SEQUENCE [LARGE SCALE GENOMIC DNA]</scope>
    <source>
        <strain evidence="2 3">DSM 109850</strain>
    </source>
</reference>
<dbReference type="EMBL" id="JABBVZ010000052">
    <property type="protein sequence ID" value="NMP23473.1"/>
    <property type="molecule type" value="Genomic_DNA"/>
</dbReference>
<dbReference type="PANTHER" id="PTHR10788:SF106">
    <property type="entry name" value="BCDNA.GH08860"/>
    <property type="match status" value="1"/>
</dbReference>
<comment type="similarity">
    <text evidence="1">Belongs to the glycosyltransferase 20 family.</text>
</comment>
<dbReference type="Gene3D" id="3.40.50.2000">
    <property type="entry name" value="Glycogen Phosphorylase B"/>
    <property type="match status" value="2"/>
</dbReference>
<comment type="caution">
    <text evidence="2">The sequence shown here is derived from an EMBL/GenBank/DDBJ whole genome shotgun (WGS) entry which is preliminary data.</text>
</comment>
<dbReference type="RefSeq" id="WP_169100777.1">
    <property type="nucleotide sequence ID" value="NZ_JABBVZ010000052.1"/>
</dbReference>
<dbReference type="CDD" id="cd03788">
    <property type="entry name" value="GT20_TPS"/>
    <property type="match status" value="1"/>
</dbReference>